<protein>
    <submittedName>
        <fullName evidence="1">Uncharacterized protein</fullName>
    </submittedName>
</protein>
<organism evidence="1 2">
    <name type="scientific">Linnemannia schmuckeri</name>
    <dbReference type="NCBI Taxonomy" id="64567"/>
    <lineage>
        <taxon>Eukaryota</taxon>
        <taxon>Fungi</taxon>
        <taxon>Fungi incertae sedis</taxon>
        <taxon>Mucoromycota</taxon>
        <taxon>Mortierellomycotina</taxon>
        <taxon>Mortierellomycetes</taxon>
        <taxon>Mortierellales</taxon>
        <taxon>Mortierellaceae</taxon>
        <taxon>Linnemannia</taxon>
    </lineage>
</organism>
<evidence type="ECO:0000313" key="1">
    <source>
        <dbReference type="EMBL" id="KAF9156446.1"/>
    </source>
</evidence>
<reference evidence="1" key="1">
    <citation type="journal article" date="2020" name="Fungal Divers.">
        <title>Resolving the Mortierellaceae phylogeny through synthesis of multi-gene phylogenetics and phylogenomics.</title>
        <authorList>
            <person name="Vandepol N."/>
            <person name="Liber J."/>
            <person name="Desiro A."/>
            <person name="Na H."/>
            <person name="Kennedy M."/>
            <person name="Barry K."/>
            <person name="Grigoriev I.V."/>
            <person name="Miller A.N."/>
            <person name="O'Donnell K."/>
            <person name="Stajich J.E."/>
            <person name="Bonito G."/>
        </authorList>
    </citation>
    <scope>NUCLEOTIDE SEQUENCE</scope>
    <source>
        <strain evidence="1">NRRL 6426</strain>
    </source>
</reference>
<proteinExistence type="predicted"/>
<accession>A0A9P5VEZ6</accession>
<dbReference type="Proteomes" id="UP000748756">
    <property type="component" value="Unassembled WGS sequence"/>
</dbReference>
<dbReference type="AlphaFoldDB" id="A0A9P5VEZ6"/>
<sequence>MNPNMLYQQFKCTTPSQLAGNDGNRMVCSGLNWVLNLKRLFTEAQPDMPTQLNSTYEAIKYVIKVTMPEPTNDSVAMIVHECCEHTWSVMPKARETVMAFYSAYCAHVDSGSAHDLEISAMWGAVFSTFFQGAISAATRATSTANDAPPKYSLTLTKAVDMYVSSLTIRYGSMFMSTIDTKLPEAVDVARGNVNLQYSIADYGSETEVQDGSKLAKLICVTDEDLAIKDLKIVAEVHERGRMTRSAIVYRAALDALAPNMTLLQISPDIASEALQCVSMGANLAEWGPRTWICSLNRWEVQQFLVATAVAKLMADRLDIPLEKNETGNIAAEYPNSGKLLVDFGNSLDAVPAWPHSKIWNFTAMYEMFGERHSLFARYLDATGKDAKAEHTSVLNEMRACNELDSLCEDHCEIVRNATDSIHGMLRDSAAVECTRMCEDTMLMKLAKTAVIREAFNTMLSNPYSAFEISLRTD</sequence>
<dbReference type="EMBL" id="JAAAUQ010000024">
    <property type="protein sequence ID" value="KAF9156446.1"/>
    <property type="molecule type" value="Genomic_DNA"/>
</dbReference>
<evidence type="ECO:0000313" key="2">
    <source>
        <dbReference type="Proteomes" id="UP000748756"/>
    </source>
</evidence>
<dbReference type="OrthoDB" id="2397464at2759"/>
<keyword evidence="2" id="KW-1185">Reference proteome</keyword>
<comment type="caution">
    <text evidence="1">The sequence shown here is derived from an EMBL/GenBank/DDBJ whole genome shotgun (WGS) entry which is preliminary data.</text>
</comment>
<name>A0A9P5VEZ6_9FUNG</name>
<gene>
    <name evidence="1" type="ORF">BG015_005170</name>
</gene>